<evidence type="ECO:0000256" key="4">
    <source>
        <dbReference type="ARBA" id="ARBA00022475"/>
    </source>
</evidence>
<proteinExistence type="inferred from homology"/>
<keyword evidence="7 8" id="KW-0472">Membrane</keyword>
<dbReference type="Pfam" id="PF04973">
    <property type="entry name" value="NMN_transporter"/>
    <property type="match status" value="1"/>
</dbReference>
<feature type="transmembrane region" description="Helical" evidence="8">
    <location>
        <begin position="45"/>
        <end position="64"/>
    </location>
</feature>
<dbReference type="NCBIfam" id="TIGR01528">
    <property type="entry name" value="NMN_trans_PnuC"/>
    <property type="match status" value="1"/>
</dbReference>
<gene>
    <name evidence="9" type="ORF">HKK74_37970</name>
</gene>
<dbReference type="PANTHER" id="PTHR36122:SF2">
    <property type="entry name" value="NICOTINAMIDE RIBOSIDE TRANSPORTER PNUC"/>
    <property type="match status" value="1"/>
</dbReference>
<evidence type="ECO:0000256" key="2">
    <source>
        <dbReference type="ARBA" id="ARBA00006669"/>
    </source>
</evidence>
<comment type="caution">
    <text evidence="9">The sequence shown here is derived from an EMBL/GenBank/DDBJ whole genome shotgun (WGS) entry which is preliminary data.</text>
</comment>
<keyword evidence="6 8" id="KW-1133">Transmembrane helix</keyword>
<dbReference type="InterPro" id="IPR006419">
    <property type="entry name" value="NMN_transpt_PnuC"/>
</dbReference>
<evidence type="ECO:0000256" key="6">
    <source>
        <dbReference type="ARBA" id="ARBA00022989"/>
    </source>
</evidence>
<evidence type="ECO:0000313" key="10">
    <source>
        <dbReference type="Proteomes" id="UP000805614"/>
    </source>
</evidence>
<keyword evidence="4" id="KW-1003">Cell membrane</keyword>
<feature type="transmembrane region" description="Helical" evidence="8">
    <location>
        <begin position="71"/>
        <end position="88"/>
    </location>
</feature>
<comment type="subcellular location">
    <subcellularLocation>
        <location evidence="1">Cell membrane</location>
        <topology evidence="1">Multi-pass membrane protein</topology>
    </subcellularLocation>
</comment>
<protein>
    <submittedName>
        <fullName evidence="9">Nicotinamide mononucleotide transporter</fullName>
    </submittedName>
</protein>
<keyword evidence="3" id="KW-0813">Transport</keyword>
<dbReference type="RefSeq" id="WP_187248271.1">
    <property type="nucleotide sequence ID" value="NZ_BAAAOK010000011.1"/>
</dbReference>
<feature type="transmembrane region" description="Helical" evidence="8">
    <location>
        <begin position="181"/>
        <end position="200"/>
    </location>
</feature>
<evidence type="ECO:0000313" key="9">
    <source>
        <dbReference type="EMBL" id="MBC6471230.1"/>
    </source>
</evidence>
<accession>A0ABR7M281</accession>
<comment type="similarity">
    <text evidence="2">Belongs to the nicotinamide ribonucleoside (NR) uptake permease (TC 4.B.1) family.</text>
</comment>
<sequence length="217" mass="24303">MTLHDLLEPLLETAVTIGGTDTTWAELLGFVTGAVNVWLVVRQNLLNWPIGIANVMLLGLIFFDSKLYADAGLQVVYVVLQVYGWWQWLYGGRDRTALVTRRTRSGEWIFLAVAAAAATGVLTWVLSTWTDSDVPFWDALTTSISLAATYGQSRKLLESWWLWIAADLVYIPLYFHKELYLTSALYVIFLGLCVAGLIAWRSDWRTRQAAAPVSTAP</sequence>
<evidence type="ECO:0000256" key="7">
    <source>
        <dbReference type="ARBA" id="ARBA00023136"/>
    </source>
</evidence>
<evidence type="ECO:0000256" key="3">
    <source>
        <dbReference type="ARBA" id="ARBA00022448"/>
    </source>
</evidence>
<keyword evidence="10" id="KW-1185">Reference proteome</keyword>
<dbReference type="PANTHER" id="PTHR36122">
    <property type="entry name" value="NICOTINAMIDE RIBOSIDE TRANSPORTER PNUC"/>
    <property type="match status" value="1"/>
</dbReference>
<feature type="transmembrane region" description="Helical" evidence="8">
    <location>
        <begin position="108"/>
        <end position="126"/>
    </location>
</feature>
<dbReference type="EMBL" id="JABVEC010000063">
    <property type="protein sequence ID" value="MBC6471230.1"/>
    <property type="molecule type" value="Genomic_DNA"/>
</dbReference>
<dbReference type="Proteomes" id="UP000805614">
    <property type="component" value="Unassembled WGS sequence"/>
</dbReference>
<evidence type="ECO:0000256" key="5">
    <source>
        <dbReference type="ARBA" id="ARBA00022692"/>
    </source>
</evidence>
<name>A0ABR7M281_9ACTN</name>
<evidence type="ECO:0000256" key="8">
    <source>
        <dbReference type="SAM" id="Phobius"/>
    </source>
</evidence>
<reference evidence="9 10" key="1">
    <citation type="submission" date="2020-06" db="EMBL/GenBank/DDBJ databases">
        <title>Actinomadura xiongansis sp. nov., isolated from soil of Baiyangdian.</title>
        <authorList>
            <person name="Zhang X."/>
        </authorList>
    </citation>
    <scope>NUCLEOTIDE SEQUENCE [LARGE SCALE GENOMIC DNA]</scope>
    <source>
        <strain evidence="9 10">HBUM206468</strain>
    </source>
</reference>
<keyword evidence="5 8" id="KW-0812">Transmembrane</keyword>
<organism evidence="9 10">
    <name type="scientific">Actinomadura alba</name>
    <dbReference type="NCBI Taxonomy" id="406431"/>
    <lineage>
        <taxon>Bacteria</taxon>
        <taxon>Bacillati</taxon>
        <taxon>Actinomycetota</taxon>
        <taxon>Actinomycetes</taxon>
        <taxon>Streptosporangiales</taxon>
        <taxon>Thermomonosporaceae</taxon>
        <taxon>Actinomadura</taxon>
    </lineage>
</organism>
<evidence type="ECO:0000256" key="1">
    <source>
        <dbReference type="ARBA" id="ARBA00004651"/>
    </source>
</evidence>